<dbReference type="RefSeq" id="WP_369059181.1">
    <property type="nucleotide sequence ID" value="NZ_CP158375.1"/>
</dbReference>
<evidence type="ECO:0000313" key="1">
    <source>
        <dbReference type="EMBL" id="XDO96328.1"/>
    </source>
</evidence>
<protein>
    <submittedName>
        <fullName evidence="1">Glycosyltransferase</fullName>
    </submittedName>
</protein>
<reference evidence="1" key="1">
    <citation type="submission" date="2024-06" db="EMBL/GenBank/DDBJ databases">
        <title>Caulobacter inopinatus, sp. nov.</title>
        <authorList>
            <person name="Donachie S.P."/>
        </authorList>
    </citation>
    <scope>NUCLEOTIDE SEQUENCE</scope>
    <source>
        <strain evidence="1">73W</strain>
    </source>
</reference>
<sequence length="147" mass="15691">MTPRFMAAMLSVIIPTNDDPAGLVRTLAALVPVAMDGFVKEVILADPAAQASTLEIAEETGARIVEGPLKAACAVARHPWILVLGSGRVLPAGWEEEAARHIANHGSKAATWGKSGLFRRPKAEDGLLLRADQDAVDALRRRPRRLG</sequence>
<dbReference type="SUPFAM" id="SSF53448">
    <property type="entry name" value="Nucleotide-diphospho-sugar transferases"/>
    <property type="match status" value="1"/>
</dbReference>
<dbReference type="EMBL" id="CP158375">
    <property type="protein sequence ID" value="XDO96328.1"/>
    <property type="molecule type" value="Genomic_DNA"/>
</dbReference>
<proteinExistence type="predicted"/>
<dbReference type="Gene3D" id="3.90.550.10">
    <property type="entry name" value="Spore Coat Polysaccharide Biosynthesis Protein SpsA, Chain A"/>
    <property type="match status" value="1"/>
</dbReference>
<organism evidence="1">
    <name type="scientific">Caulobacter sp. 73W</name>
    <dbReference type="NCBI Taxonomy" id="3161137"/>
    <lineage>
        <taxon>Bacteria</taxon>
        <taxon>Pseudomonadati</taxon>
        <taxon>Pseudomonadota</taxon>
        <taxon>Alphaproteobacteria</taxon>
        <taxon>Caulobacterales</taxon>
        <taxon>Caulobacteraceae</taxon>
        <taxon>Caulobacter</taxon>
    </lineage>
</organism>
<accession>A0AB39KRN7</accession>
<dbReference type="InterPro" id="IPR029044">
    <property type="entry name" value="Nucleotide-diphossugar_trans"/>
</dbReference>
<name>A0AB39KRN7_9CAUL</name>
<gene>
    <name evidence="1" type="ORF">ABOZ73_16355</name>
</gene>
<dbReference type="AlphaFoldDB" id="A0AB39KRN7"/>